<keyword evidence="2" id="KW-1185">Reference proteome</keyword>
<dbReference type="EMBL" id="BRZM01000734">
    <property type="protein sequence ID" value="GLD71777.1"/>
    <property type="molecule type" value="Genomic_DNA"/>
</dbReference>
<protein>
    <submittedName>
        <fullName evidence="1">Uncharacterized protein</fullName>
    </submittedName>
</protein>
<organism evidence="1 2">
    <name type="scientific">Lates japonicus</name>
    <name type="common">Japanese lates</name>
    <dbReference type="NCBI Taxonomy" id="270547"/>
    <lineage>
        <taxon>Eukaryota</taxon>
        <taxon>Metazoa</taxon>
        <taxon>Chordata</taxon>
        <taxon>Craniata</taxon>
        <taxon>Vertebrata</taxon>
        <taxon>Euteleostomi</taxon>
        <taxon>Actinopterygii</taxon>
        <taxon>Neopterygii</taxon>
        <taxon>Teleostei</taxon>
        <taxon>Neoteleostei</taxon>
        <taxon>Acanthomorphata</taxon>
        <taxon>Carangaria</taxon>
        <taxon>Carangaria incertae sedis</taxon>
        <taxon>Centropomidae</taxon>
        <taxon>Lates</taxon>
    </lineage>
</organism>
<dbReference type="Proteomes" id="UP001279410">
    <property type="component" value="Unassembled WGS sequence"/>
</dbReference>
<comment type="caution">
    <text evidence="1">The sequence shown here is derived from an EMBL/GenBank/DDBJ whole genome shotgun (WGS) entry which is preliminary data.</text>
</comment>
<name>A0AAD3RKD4_LATJO</name>
<dbReference type="AlphaFoldDB" id="A0AAD3RKD4"/>
<gene>
    <name evidence="1" type="ORF">AKAME5_002310100</name>
</gene>
<accession>A0AAD3RKD4</accession>
<proteinExistence type="predicted"/>
<evidence type="ECO:0000313" key="2">
    <source>
        <dbReference type="Proteomes" id="UP001279410"/>
    </source>
</evidence>
<sequence>MGVTAEHSSVSEPIPTRSFLCNDSVLYGDRLRQSTNSHVIAGLDEKRVFHIWDFVLGFSQKKIHKEEEDRSEGAG</sequence>
<reference evidence="1" key="1">
    <citation type="submission" date="2022-08" db="EMBL/GenBank/DDBJ databases">
        <title>Genome sequencing of akame (Lates japonicus).</title>
        <authorList>
            <person name="Hashiguchi Y."/>
            <person name="Takahashi H."/>
        </authorList>
    </citation>
    <scope>NUCLEOTIDE SEQUENCE</scope>
    <source>
        <strain evidence="1">Kochi</strain>
    </source>
</reference>
<evidence type="ECO:0000313" key="1">
    <source>
        <dbReference type="EMBL" id="GLD71777.1"/>
    </source>
</evidence>